<name>A0A9D3ULU6_9ROSI</name>
<dbReference type="OrthoDB" id="1740441at2759"/>
<accession>A0A9D3ULU6</accession>
<protein>
    <submittedName>
        <fullName evidence="1">Uncharacterized protein</fullName>
    </submittedName>
</protein>
<proteinExistence type="predicted"/>
<evidence type="ECO:0000313" key="1">
    <source>
        <dbReference type="EMBL" id="KAH1047571.1"/>
    </source>
</evidence>
<dbReference type="Proteomes" id="UP000828251">
    <property type="component" value="Unassembled WGS sequence"/>
</dbReference>
<comment type="caution">
    <text evidence="1">The sequence shown here is derived from an EMBL/GenBank/DDBJ whole genome shotgun (WGS) entry which is preliminary data.</text>
</comment>
<gene>
    <name evidence="1" type="ORF">J1N35_038355</name>
</gene>
<reference evidence="1 2" key="1">
    <citation type="journal article" date="2021" name="Plant Biotechnol. J.">
        <title>Multi-omics assisted identification of the key and species-specific regulatory components of drought-tolerant mechanisms in Gossypium stocksii.</title>
        <authorList>
            <person name="Yu D."/>
            <person name="Ke L."/>
            <person name="Zhang D."/>
            <person name="Wu Y."/>
            <person name="Sun Y."/>
            <person name="Mei J."/>
            <person name="Sun J."/>
            <person name="Sun Y."/>
        </authorList>
    </citation>
    <scope>NUCLEOTIDE SEQUENCE [LARGE SCALE GENOMIC DNA]</scope>
    <source>
        <strain evidence="2">cv. E1</strain>
        <tissue evidence="1">Leaf</tissue>
    </source>
</reference>
<dbReference type="AlphaFoldDB" id="A0A9D3ULU6"/>
<evidence type="ECO:0000313" key="2">
    <source>
        <dbReference type="Proteomes" id="UP000828251"/>
    </source>
</evidence>
<sequence length="97" mass="10919">MSDVAEYNISNGIGYTTTTDLGRHLVVSPIHHHVTKATFEYLVAKMRQKLFGWKVKTLTLAGGLEIFITSCEIVIALLCKEAFQVHGKFFAKELYDI</sequence>
<keyword evidence="2" id="KW-1185">Reference proteome</keyword>
<dbReference type="EMBL" id="JAIQCV010000011">
    <property type="protein sequence ID" value="KAH1047571.1"/>
    <property type="molecule type" value="Genomic_DNA"/>
</dbReference>
<organism evidence="1 2">
    <name type="scientific">Gossypium stocksii</name>
    <dbReference type="NCBI Taxonomy" id="47602"/>
    <lineage>
        <taxon>Eukaryota</taxon>
        <taxon>Viridiplantae</taxon>
        <taxon>Streptophyta</taxon>
        <taxon>Embryophyta</taxon>
        <taxon>Tracheophyta</taxon>
        <taxon>Spermatophyta</taxon>
        <taxon>Magnoliopsida</taxon>
        <taxon>eudicotyledons</taxon>
        <taxon>Gunneridae</taxon>
        <taxon>Pentapetalae</taxon>
        <taxon>rosids</taxon>
        <taxon>malvids</taxon>
        <taxon>Malvales</taxon>
        <taxon>Malvaceae</taxon>
        <taxon>Malvoideae</taxon>
        <taxon>Gossypium</taxon>
    </lineage>
</organism>